<comment type="caution">
    <text evidence="6">The sequence shown here is derived from an EMBL/GenBank/DDBJ whole genome shotgun (WGS) entry which is preliminary data.</text>
</comment>
<sequence>MQKVGNVQKFTARPLVPISLDPDSPLILTPAMLLTQRVGVHPSPGKFSDELAPTTTRSVPMSRSAPWYNKELRAMKAKGRQRERLFRKTGLTVHYQALNTAYSSYISKSKMSDVASQFTFIKCLFVYFLCLFDARLFYIDIHIGITKRLKSVEAKAGENCTFECILSRESSEKCTWSLKGQPVTDGGRFQISRQGRKYALTIKAVSASDSGEVVFALKDLSAKAQLTVEGEAPKVSKELQGVSAKIGEDATFSCELSQSGLDVKWSKDGKSIRKSQKYEISQEKTLVKLTIRNVNEKDSGEYSCEITGGPTSKAKLEIKGKELANKFIRELKDTTAEEKSAVAFECETAQPASKVTWLKGTKEIKAGGRYELTQKGTVLILKVKDLEKNDSEAYTCDIGSTKSTAKLTVKDDAFMNRTLDALLCPSDPESCIPYSTLCKQASLVSDPFMKVSR</sequence>
<name>A0A498NZP0_LABRO</name>
<dbReference type="Gene3D" id="2.60.40.10">
    <property type="entry name" value="Immunoglobulins"/>
    <property type="match status" value="3"/>
</dbReference>
<comment type="subcellular location">
    <subcellularLocation>
        <location evidence="1">Cytoplasm</location>
    </subcellularLocation>
</comment>
<dbReference type="SMART" id="SM00408">
    <property type="entry name" value="IGc2"/>
    <property type="match status" value="2"/>
</dbReference>
<dbReference type="InterPro" id="IPR003599">
    <property type="entry name" value="Ig_sub"/>
</dbReference>
<feature type="domain" description="Ig-like" evidence="5">
    <location>
        <begin position="233"/>
        <end position="317"/>
    </location>
</feature>
<evidence type="ECO:0000313" key="6">
    <source>
        <dbReference type="EMBL" id="RXN37166.1"/>
    </source>
</evidence>
<evidence type="ECO:0000313" key="7">
    <source>
        <dbReference type="Proteomes" id="UP000290572"/>
    </source>
</evidence>
<proteinExistence type="predicted"/>
<dbReference type="InterPro" id="IPR003598">
    <property type="entry name" value="Ig_sub2"/>
</dbReference>
<evidence type="ECO:0000256" key="2">
    <source>
        <dbReference type="ARBA" id="ARBA00022490"/>
    </source>
</evidence>
<keyword evidence="4" id="KW-1015">Disulfide bond</keyword>
<dbReference type="PROSITE" id="PS50835">
    <property type="entry name" value="IG_LIKE"/>
    <property type="match status" value="2"/>
</dbReference>
<dbReference type="InterPro" id="IPR052385">
    <property type="entry name" value="Obscurin/Obscurin-like_Reg"/>
</dbReference>
<evidence type="ECO:0000259" key="5">
    <source>
        <dbReference type="PROSITE" id="PS50835"/>
    </source>
</evidence>
<keyword evidence="3" id="KW-0597">Phosphoprotein</keyword>
<evidence type="ECO:0000256" key="4">
    <source>
        <dbReference type="ARBA" id="ARBA00023157"/>
    </source>
</evidence>
<dbReference type="SMART" id="SM00409">
    <property type="entry name" value="IG"/>
    <property type="match status" value="3"/>
</dbReference>
<protein>
    <submittedName>
        <fullName evidence="6">Obscurin-like protein</fullName>
    </submittedName>
</protein>
<dbReference type="Proteomes" id="UP000290572">
    <property type="component" value="Unassembled WGS sequence"/>
</dbReference>
<dbReference type="SUPFAM" id="SSF48726">
    <property type="entry name" value="Immunoglobulin"/>
    <property type="match status" value="3"/>
</dbReference>
<dbReference type="InterPro" id="IPR036179">
    <property type="entry name" value="Ig-like_dom_sf"/>
</dbReference>
<dbReference type="InterPro" id="IPR013098">
    <property type="entry name" value="Ig_I-set"/>
</dbReference>
<dbReference type="InterPro" id="IPR013783">
    <property type="entry name" value="Ig-like_fold"/>
</dbReference>
<dbReference type="PANTHER" id="PTHR35971:SF5">
    <property type="entry name" value="OBSCURIN LIKE CYTOSKELETAL ADAPTOR 1"/>
    <property type="match status" value="1"/>
</dbReference>
<dbReference type="STRING" id="84645.A0A498NZP0"/>
<dbReference type="Pfam" id="PF07679">
    <property type="entry name" value="I-set"/>
    <property type="match status" value="3"/>
</dbReference>
<evidence type="ECO:0000256" key="1">
    <source>
        <dbReference type="ARBA" id="ARBA00004496"/>
    </source>
</evidence>
<feature type="domain" description="Ig-like" evidence="5">
    <location>
        <begin position="325"/>
        <end position="408"/>
    </location>
</feature>
<keyword evidence="7" id="KW-1185">Reference proteome</keyword>
<reference evidence="6 7" key="1">
    <citation type="submission" date="2018-03" db="EMBL/GenBank/DDBJ databases">
        <title>Draft genome sequence of Rohu Carp (Labeo rohita).</title>
        <authorList>
            <person name="Das P."/>
            <person name="Kushwaha B."/>
            <person name="Joshi C.G."/>
            <person name="Kumar D."/>
            <person name="Nagpure N.S."/>
            <person name="Sahoo L."/>
            <person name="Das S.P."/>
            <person name="Bit A."/>
            <person name="Patnaik S."/>
            <person name="Meher P.K."/>
            <person name="Jayasankar P."/>
            <person name="Koringa P.G."/>
            <person name="Patel N.V."/>
            <person name="Hinsu A.T."/>
            <person name="Kumar R."/>
            <person name="Pandey M."/>
            <person name="Agarwal S."/>
            <person name="Srivastava S."/>
            <person name="Singh M."/>
            <person name="Iquebal M.A."/>
            <person name="Jaiswal S."/>
            <person name="Angadi U.B."/>
            <person name="Kumar N."/>
            <person name="Raza M."/>
            <person name="Shah T.M."/>
            <person name="Rai A."/>
            <person name="Jena J.K."/>
        </authorList>
    </citation>
    <scope>NUCLEOTIDE SEQUENCE [LARGE SCALE GENOMIC DNA]</scope>
    <source>
        <strain evidence="6">DASCIFA01</strain>
        <tissue evidence="6">Testis</tissue>
    </source>
</reference>
<organism evidence="6 7">
    <name type="scientific">Labeo rohita</name>
    <name type="common">Indian major carp</name>
    <name type="synonym">Cyprinus rohita</name>
    <dbReference type="NCBI Taxonomy" id="84645"/>
    <lineage>
        <taxon>Eukaryota</taxon>
        <taxon>Metazoa</taxon>
        <taxon>Chordata</taxon>
        <taxon>Craniata</taxon>
        <taxon>Vertebrata</taxon>
        <taxon>Euteleostomi</taxon>
        <taxon>Actinopterygii</taxon>
        <taxon>Neopterygii</taxon>
        <taxon>Teleostei</taxon>
        <taxon>Ostariophysi</taxon>
        <taxon>Cypriniformes</taxon>
        <taxon>Cyprinidae</taxon>
        <taxon>Labeoninae</taxon>
        <taxon>Labeonini</taxon>
        <taxon>Labeo</taxon>
    </lineage>
</organism>
<accession>A0A498NZP0</accession>
<dbReference type="GO" id="GO:0005737">
    <property type="term" value="C:cytoplasm"/>
    <property type="evidence" value="ECO:0007669"/>
    <property type="project" value="UniProtKB-SubCell"/>
</dbReference>
<evidence type="ECO:0000256" key="3">
    <source>
        <dbReference type="ARBA" id="ARBA00022553"/>
    </source>
</evidence>
<gene>
    <name evidence="6" type="ORF">ROHU_002283</name>
</gene>
<dbReference type="EMBL" id="QBIY01006252">
    <property type="protein sequence ID" value="RXN37166.1"/>
    <property type="molecule type" value="Genomic_DNA"/>
</dbReference>
<keyword evidence="2" id="KW-0963">Cytoplasm</keyword>
<dbReference type="PANTHER" id="PTHR35971">
    <property type="entry name" value="SI:DKEY-31G6.6"/>
    <property type="match status" value="1"/>
</dbReference>
<dbReference type="FunFam" id="2.60.40.10:FF:000214">
    <property type="entry name" value="titin isoform X1"/>
    <property type="match status" value="2"/>
</dbReference>
<dbReference type="AlphaFoldDB" id="A0A498NZP0"/>
<dbReference type="InterPro" id="IPR007110">
    <property type="entry name" value="Ig-like_dom"/>
</dbReference>